<dbReference type="Proteomes" id="UP000007151">
    <property type="component" value="Unassembled WGS sequence"/>
</dbReference>
<gene>
    <name evidence="1" type="ORF">KGM_211887B</name>
</gene>
<dbReference type="EMBL" id="AGBW02007913">
    <property type="protein sequence ID" value="OWR54428.1"/>
    <property type="molecule type" value="Genomic_DNA"/>
</dbReference>
<evidence type="ECO:0000313" key="1">
    <source>
        <dbReference type="EMBL" id="OWR54428.1"/>
    </source>
</evidence>
<accession>A0A212FL04</accession>
<dbReference type="KEGG" id="dpl:KGM_211887B"/>
<protein>
    <submittedName>
        <fullName evidence="1">Uncharacterized protein</fullName>
    </submittedName>
</protein>
<name>A0A212FL04_DANPL</name>
<proteinExistence type="predicted"/>
<evidence type="ECO:0000313" key="2">
    <source>
        <dbReference type="Proteomes" id="UP000007151"/>
    </source>
</evidence>
<organism evidence="1 2">
    <name type="scientific">Danaus plexippus plexippus</name>
    <dbReference type="NCBI Taxonomy" id="278856"/>
    <lineage>
        <taxon>Eukaryota</taxon>
        <taxon>Metazoa</taxon>
        <taxon>Ecdysozoa</taxon>
        <taxon>Arthropoda</taxon>
        <taxon>Hexapoda</taxon>
        <taxon>Insecta</taxon>
        <taxon>Pterygota</taxon>
        <taxon>Neoptera</taxon>
        <taxon>Endopterygota</taxon>
        <taxon>Lepidoptera</taxon>
        <taxon>Glossata</taxon>
        <taxon>Ditrysia</taxon>
        <taxon>Papilionoidea</taxon>
        <taxon>Nymphalidae</taxon>
        <taxon>Danainae</taxon>
        <taxon>Danaini</taxon>
        <taxon>Danaina</taxon>
        <taxon>Danaus</taxon>
        <taxon>Danaus</taxon>
    </lineage>
</organism>
<reference evidence="1 2" key="1">
    <citation type="journal article" date="2011" name="Cell">
        <title>The monarch butterfly genome yields insights into long-distance migration.</title>
        <authorList>
            <person name="Zhan S."/>
            <person name="Merlin C."/>
            <person name="Boore J.L."/>
            <person name="Reppert S.M."/>
        </authorList>
    </citation>
    <scope>NUCLEOTIDE SEQUENCE [LARGE SCALE GENOMIC DNA]</scope>
    <source>
        <strain evidence="1">F-2</strain>
    </source>
</reference>
<feature type="non-terminal residue" evidence="1">
    <location>
        <position position="1"/>
    </location>
</feature>
<dbReference type="InParanoid" id="A0A212FL04"/>
<dbReference type="AlphaFoldDB" id="A0A212FL04"/>
<keyword evidence="2" id="KW-1185">Reference proteome</keyword>
<comment type="caution">
    <text evidence="1">The sequence shown here is derived from an EMBL/GenBank/DDBJ whole genome shotgun (WGS) entry which is preliminary data.</text>
</comment>
<sequence length="29" mass="3374">MPYLNQCINCILESSPGTPVHRLRMYSLH</sequence>